<dbReference type="Proteomes" id="UP000257109">
    <property type="component" value="Unassembled WGS sequence"/>
</dbReference>
<evidence type="ECO:0000313" key="2">
    <source>
        <dbReference type="Proteomes" id="UP000257109"/>
    </source>
</evidence>
<protein>
    <submittedName>
        <fullName evidence="1">Uncharacterized protein</fullName>
    </submittedName>
</protein>
<organism evidence="1 2">
    <name type="scientific">Mucuna pruriens</name>
    <name type="common">Velvet bean</name>
    <name type="synonym">Dolichos pruriens</name>
    <dbReference type="NCBI Taxonomy" id="157652"/>
    <lineage>
        <taxon>Eukaryota</taxon>
        <taxon>Viridiplantae</taxon>
        <taxon>Streptophyta</taxon>
        <taxon>Embryophyta</taxon>
        <taxon>Tracheophyta</taxon>
        <taxon>Spermatophyta</taxon>
        <taxon>Magnoliopsida</taxon>
        <taxon>eudicotyledons</taxon>
        <taxon>Gunneridae</taxon>
        <taxon>Pentapetalae</taxon>
        <taxon>rosids</taxon>
        <taxon>fabids</taxon>
        <taxon>Fabales</taxon>
        <taxon>Fabaceae</taxon>
        <taxon>Papilionoideae</taxon>
        <taxon>50 kb inversion clade</taxon>
        <taxon>NPAAA clade</taxon>
        <taxon>indigoferoid/millettioid clade</taxon>
        <taxon>Phaseoleae</taxon>
        <taxon>Mucuna</taxon>
    </lineage>
</organism>
<comment type="caution">
    <text evidence="1">The sequence shown here is derived from an EMBL/GenBank/DDBJ whole genome shotgun (WGS) entry which is preliminary data.</text>
</comment>
<reference evidence="1" key="1">
    <citation type="submission" date="2018-05" db="EMBL/GenBank/DDBJ databases">
        <title>Draft genome of Mucuna pruriens seed.</title>
        <authorList>
            <person name="Nnadi N.E."/>
            <person name="Vos R."/>
            <person name="Hasami M.H."/>
            <person name="Devisetty U.K."/>
            <person name="Aguiy J.C."/>
        </authorList>
    </citation>
    <scope>NUCLEOTIDE SEQUENCE [LARGE SCALE GENOMIC DNA]</scope>
    <source>
        <strain evidence="1">JCA_2017</strain>
    </source>
</reference>
<dbReference type="EMBL" id="QJKJ01015801">
    <property type="protein sequence ID" value="RDX61928.1"/>
    <property type="molecule type" value="Genomic_DNA"/>
</dbReference>
<gene>
    <name evidence="1" type="ORF">CR513_59793</name>
</gene>
<accession>A0A371E7B5</accession>
<sequence>MVELLPTLEPAYPVTLLYLLGLPLYEEFNARPMTKLDAKFALSFWLNDGSKLSPVPYVGLKRGYPLRPTVTGLNLPSILSPFPPTSWSEFLATLDSIFLENLARKSQKKYKHTNRDEQTYRSTIYNMLLHNNTLSDRRISKNNKSESTGTPRDAILHDHSFHYISKILEILSESVFICVPGNPTNEKLARVHFHYALPHTPINPISNHNSFTSKT</sequence>
<dbReference type="AlphaFoldDB" id="A0A371E7B5"/>
<evidence type="ECO:0000313" key="1">
    <source>
        <dbReference type="EMBL" id="RDX61928.1"/>
    </source>
</evidence>
<proteinExistence type="predicted"/>
<keyword evidence="2" id="KW-1185">Reference proteome</keyword>
<name>A0A371E7B5_MUCPR</name>
<feature type="non-terminal residue" evidence="1">
    <location>
        <position position="1"/>
    </location>
</feature>